<proteinExistence type="predicted"/>
<sequence length="84" mass="8602">MSVGAAAGYYAARRGEQALEDARARGLVGNVVLVTTTATRIGMTASRVAMSVGEAAAARVRAVSDPQAAPMSPATPTYPRKARP</sequence>
<name>A0A6J7J6U0_9ZZZZ</name>
<dbReference type="EMBL" id="CAFBIZ010000289">
    <property type="protein sequence ID" value="CAB4852622.1"/>
    <property type="molecule type" value="Genomic_DNA"/>
</dbReference>
<evidence type="ECO:0000313" key="3">
    <source>
        <dbReference type="EMBL" id="CAB4939098.1"/>
    </source>
</evidence>
<feature type="region of interest" description="Disordered" evidence="1">
    <location>
        <begin position="61"/>
        <end position="84"/>
    </location>
</feature>
<protein>
    <submittedName>
        <fullName evidence="3">Unannotated protein</fullName>
    </submittedName>
</protein>
<dbReference type="AlphaFoldDB" id="A0A6J7J6U0"/>
<dbReference type="EMBL" id="CAFBPU010000007">
    <property type="protein sequence ID" value="CAB5024737.1"/>
    <property type="molecule type" value="Genomic_DNA"/>
</dbReference>
<organism evidence="3">
    <name type="scientific">freshwater metagenome</name>
    <dbReference type="NCBI Taxonomy" id="449393"/>
    <lineage>
        <taxon>unclassified sequences</taxon>
        <taxon>metagenomes</taxon>
        <taxon>ecological metagenomes</taxon>
    </lineage>
</organism>
<gene>
    <name evidence="2" type="ORF">UFOPK3268_01736</name>
    <name evidence="3" type="ORF">UFOPK3752_00938</name>
    <name evidence="4" type="ORF">UFOPK4150_00458</name>
</gene>
<dbReference type="EMBL" id="CAFBND010000029">
    <property type="protein sequence ID" value="CAB4939098.1"/>
    <property type="molecule type" value="Genomic_DNA"/>
</dbReference>
<evidence type="ECO:0000313" key="4">
    <source>
        <dbReference type="EMBL" id="CAB5024737.1"/>
    </source>
</evidence>
<accession>A0A6J7J6U0</accession>
<evidence type="ECO:0000256" key="1">
    <source>
        <dbReference type="SAM" id="MobiDB-lite"/>
    </source>
</evidence>
<reference evidence="3" key="1">
    <citation type="submission" date="2020-05" db="EMBL/GenBank/DDBJ databases">
        <authorList>
            <person name="Chiriac C."/>
            <person name="Salcher M."/>
            <person name="Ghai R."/>
            <person name="Kavagutti S V."/>
        </authorList>
    </citation>
    <scope>NUCLEOTIDE SEQUENCE</scope>
</reference>
<evidence type="ECO:0000313" key="2">
    <source>
        <dbReference type="EMBL" id="CAB4852622.1"/>
    </source>
</evidence>